<reference evidence="2 3" key="1">
    <citation type="journal article" date="2020" name="Biotechnol. Biofuels">
        <title>New insights from the biogas microbiome by comprehensive genome-resolved metagenomics of nearly 1600 species originating from multiple anaerobic digesters.</title>
        <authorList>
            <person name="Campanaro S."/>
            <person name="Treu L."/>
            <person name="Rodriguez-R L.M."/>
            <person name="Kovalovszki A."/>
            <person name="Ziels R.M."/>
            <person name="Maus I."/>
            <person name="Zhu X."/>
            <person name="Kougias P.G."/>
            <person name="Basile A."/>
            <person name="Luo G."/>
            <person name="Schluter A."/>
            <person name="Konstantinidis K.T."/>
            <person name="Angelidaki I."/>
        </authorList>
    </citation>
    <scope>NUCLEOTIDE SEQUENCE [LARGE SCALE GENOMIC DNA]</scope>
    <source>
        <strain evidence="2">AS22ysBPME_46</strain>
    </source>
</reference>
<dbReference type="AlphaFoldDB" id="A0A7K4AYM3"/>
<gene>
    <name evidence="2" type="ORF">GX302_13095</name>
</gene>
<protein>
    <submittedName>
        <fullName evidence="2">Uncharacterized protein</fullName>
    </submittedName>
</protein>
<organism evidence="2 3">
    <name type="scientific">Methanosarcina flavescens</name>
    <dbReference type="NCBI Taxonomy" id="1715806"/>
    <lineage>
        <taxon>Archaea</taxon>
        <taxon>Methanobacteriati</taxon>
        <taxon>Methanobacteriota</taxon>
        <taxon>Stenosarchaea group</taxon>
        <taxon>Methanomicrobia</taxon>
        <taxon>Methanosarcinales</taxon>
        <taxon>Methanosarcinaceae</taxon>
        <taxon>Methanosarcina</taxon>
    </lineage>
</organism>
<evidence type="ECO:0000313" key="2">
    <source>
        <dbReference type="EMBL" id="NLK33712.1"/>
    </source>
</evidence>
<feature type="region of interest" description="Disordered" evidence="1">
    <location>
        <begin position="23"/>
        <end position="58"/>
    </location>
</feature>
<proteinExistence type="predicted"/>
<accession>A0A7K4AYM3</accession>
<feature type="compositionally biased region" description="Basic and acidic residues" evidence="1">
    <location>
        <begin position="23"/>
        <end position="47"/>
    </location>
</feature>
<evidence type="ECO:0000313" key="3">
    <source>
        <dbReference type="Proteomes" id="UP000585579"/>
    </source>
</evidence>
<dbReference type="Proteomes" id="UP000585579">
    <property type="component" value="Unassembled WGS sequence"/>
</dbReference>
<sequence>MFKNIIDLGVEINLGVEFMTHHNEEKKAESKEEEAKVEPIHPSESRGGKKRGLLDTCK</sequence>
<dbReference type="EMBL" id="JAAYQL010000078">
    <property type="protein sequence ID" value="NLK33712.1"/>
    <property type="molecule type" value="Genomic_DNA"/>
</dbReference>
<dbReference type="RefSeq" id="WP_167829580.1">
    <property type="nucleotide sequence ID" value="NZ_CP032683.1"/>
</dbReference>
<name>A0A7K4AYM3_9EURY</name>
<comment type="caution">
    <text evidence="2">The sequence shown here is derived from an EMBL/GenBank/DDBJ whole genome shotgun (WGS) entry which is preliminary data.</text>
</comment>
<evidence type="ECO:0000256" key="1">
    <source>
        <dbReference type="SAM" id="MobiDB-lite"/>
    </source>
</evidence>
<dbReference type="GeneID" id="53688181"/>